<evidence type="ECO:0000313" key="1">
    <source>
        <dbReference type="EMBL" id="CAM01052.1"/>
    </source>
</evidence>
<dbReference type="AlphaFoldDB" id="A4FAH7"/>
<proteinExistence type="predicted"/>
<evidence type="ECO:0008006" key="3">
    <source>
        <dbReference type="Google" id="ProtNLM"/>
    </source>
</evidence>
<organism evidence="1 2">
    <name type="scientific">Saccharopolyspora erythraea (strain ATCC 11635 / DSM 40517 / JCM 4748 / NBRC 13426 / NCIMB 8594 / NRRL 2338)</name>
    <dbReference type="NCBI Taxonomy" id="405948"/>
    <lineage>
        <taxon>Bacteria</taxon>
        <taxon>Bacillati</taxon>
        <taxon>Actinomycetota</taxon>
        <taxon>Actinomycetes</taxon>
        <taxon>Pseudonocardiales</taxon>
        <taxon>Pseudonocardiaceae</taxon>
        <taxon>Saccharopolyspora</taxon>
    </lineage>
</organism>
<dbReference type="STRING" id="405948.SACE_1734"/>
<dbReference type="HOGENOM" id="CLU_179041_1_0_11"/>
<evidence type="ECO:0000313" key="2">
    <source>
        <dbReference type="Proteomes" id="UP000006728"/>
    </source>
</evidence>
<dbReference type="Proteomes" id="UP000006728">
    <property type="component" value="Chromosome"/>
</dbReference>
<keyword evidence="2" id="KW-1185">Reference proteome</keyword>
<reference evidence="1 2" key="1">
    <citation type="journal article" date="2007" name="Nat. Biotechnol.">
        <title>Complete genome sequence of the erythromycin-producing bacterium Saccharopolyspora erythraea NRRL23338.</title>
        <authorList>
            <person name="Oliynyk M."/>
            <person name="Samborskyy M."/>
            <person name="Lester J.B."/>
            <person name="Mironenko T."/>
            <person name="Scott N."/>
            <person name="Dickens S."/>
            <person name="Haydock S.F."/>
            <person name="Leadlay P.F."/>
        </authorList>
    </citation>
    <scope>NUCLEOTIDE SEQUENCE [LARGE SCALE GENOMIC DNA]</scope>
    <source>
        <strain evidence="2">ATCC 11635 / DSM 40517 / JCM 4748 / NBRC 13426 / NCIMB 8594 / NRRL 2338</strain>
    </source>
</reference>
<dbReference type="eggNOG" id="ENOG50339KE">
    <property type="taxonomic scope" value="Bacteria"/>
</dbReference>
<dbReference type="InterPro" id="IPR021408">
    <property type="entry name" value="DUF3046"/>
</dbReference>
<protein>
    <recommendedName>
        <fullName evidence="3">DUF3046 family protein</fullName>
    </recommendedName>
</protein>
<accession>A4FAH7</accession>
<dbReference type="Pfam" id="PF11248">
    <property type="entry name" value="DUF3046"/>
    <property type="match status" value="1"/>
</dbReference>
<sequence length="55" mass="5987">MADEFGPTRAEMLAQDHVLSSLGGRTADEALEAGMPPKEVWTAVCDAFEVPPERR</sequence>
<dbReference type="KEGG" id="sen:SACE_1734"/>
<dbReference type="EMBL" id="AM420293">
    <property type="protein sequence ID" value="CAM01052.1"/>
    <property type="molecule type" value="Genomic_DNA"/>
</dbReference>
<gene>
    <name evidence="1" type="ordered locus">SACE_1734</name>
</gene>
<name>A4FAH7_SACEN</name>